<name>A0A0F4LMT1_9LACO</name>
<dbReference type="PATRIC" id="fig|303541.3.peg.14"/>
<feature type="domain" description="DUF3854" evidence="1">
    <location>
        <begin position="399"/>
        <end position="506"/>
    </location>
</feature>
<dbReference type="RefSeq" id="WP_046308237.1">
    <property type="nucleotide sequence ID" value="NZ_KQ034005.1"/>
</dbReference>
<evidence type="ECO:0000313" key="2">
    <source>
        <dbReference type="EMBL" id="KJY59613.1"/>
    </source>
</evidence>
<accession>A0A0F4LMT1</accession>
<sequence length="522" mass="58955">MVEEQKLTELESKFGGRLTPNGMQDTDYKNQKVRFLRFAGACCPICGKNRWCQVNVTGTKVICQSEKLEDQEVNGFKFVADIPKINGYLYELVDSNKAVKFDVNKSYSSVHLFPLAAPNRLDTMYRLVLAAYPLTQKHKKNLEERGLTNEQIKLHGDRGFGSYAIADENGHAKFENFTKEVDENGEVQYKSRWIDVLQRLNFPNNLWQGVPGFSTFDQTVGGKVVARLPLFASSAIQGSDGKLKSKVPEGMLVPYYDEVNRLVGFQIRVDKADKYASIIKQLDSDKRQMRVFINDDDTYVVKLYDNTDNVNNEVIGRGKLNGEKVISGTYAKTREQYSFQVKTPSRYFWVSSRTANNGAENDGKLPVQVAYNEKIAKLNPKDEKEKVQIENYAKKPKAVWITEGGLKAYIAAAKLPEVLSESDLDKYGRDVIGIAGVNSYNKALPMLEKLNAKRVTVAYDMDLLSNDQVSDNCTKLINLLRKKGYEVEVAYWEPDKAKGIDDALAQGVPIWFTGTEEKQNNN</sequence>
<keyword evidence="2" id="KW-0614">Plasmid</keyword>
<dbReference type="Proteomes" id="UP000033682">
    <property type="component" value="Unassembled WGS sequence"/>
</dbReference>
<keyword evidence="3" id="KW-1185">Reference proteome</keyword>
<dbReference type="InterPro" id="IPR024385">
    <property type="entry name" value="DUF3854"/>
</dbReference>
<proteinExistence type="predicted"/>
<dbReference type="EMBL" id="JXLG01000016">
    <property type="protein sequence ID" value="KJY59613.1"/>
    <property type="molecule type" value="Genomic_DNA"/>
</dbReference>
<organism evidence="2 3">
    <name type="scientific">Lactobacillus apis</name>
    <dbReference type="NCBI Taxonomy" id="303541"/>
    <lineage>
        <taxon>Bacteria</taxon>
        <taxon>Bacillati</taxon>
        <taxon>Bacillota</taxon>
        <taxon>Bacilli</taxon>
        <taxon>Lactobacillales</taxon>
        <taxon>Lactobacillaceae</taxon>
        <taxon>Lactobacillus</taxon>
    </lineage>
</organism>
<reference evidence="2 3" key="1">
    <citation type="submission" date="2015-01" db="EMBL/GenBank/DDBJ databases">
        <title>Comparative genomics of the lactic acid bacteria isolated from the honey bee gut.</title>
        <authorList>
            <person name="Ellegaard K.M."/>
            <person name="Tamarit D."/>
            <person name="Javelind E."/>
            <person name="Olofsson T."/>
            <person name="Andersson S.G."/>
            <person name="Vasquez A."/>
        </authorList>
    </citation>
    <scope>NUCLEOTIDE SEQUENCE [LARGE SCALE GENOMIC DNA]</scope>
    <source>
        <strain evidence="2 3">Hma11</strain>
        <plasmid evidence="2">pHma11p1</plasmid>
    </source>
</reference>
<protein>
    <recommendedName>
        <fullName evidence="1">DUF3854 domain-containing protein</fullName>
    </recommendedName>
</protein>
<dbReference type="AlphaFoldDB" id="A0A0F4LMT1"/>
<gene>
    <name evidence="2" type="ORF">JF72_14440</name>
</gene>
<geneLocation type="plasmid" evidence="2">
    <name>pHma11p1</name>
</geneLocation>
<comment type="caution">
    <text evidence="2">The sequence shown here is derived from an EMBL/GenBank/DDBJ whole genome shotgun (WGS) entry which is preliminary data.</text>
</comment>
<dbReference type="HOGENOM" id="CLU_532946_0_0_9"/>
<dbReference type="Pfam" id="PF12965">
    <property type="entry name" value="DUF3854"/>
    <property type="match status" value="1"/>
</dbReference>
<evidence type="ECO:0000259" key="1">
    <source>
        <dbReference type="Pfam" id="PF12965"/>
    </source>
</evidence>
<evidence type="ECO:0000313" key="3">
    <source>
        <dbReference type="Proteomes" id="UP000033682"/>
    </source>
</evidence>